<protein>
    <submittedName>
        <fullName evidence="1">Uncharacterized protein</fullName>
    </submittedName>
</protein>
<gene>
    <name evidence="1" type="ORF">DERF_006973</name>
</gene>
<proteinExistence type="predicted"/>
<reference evidence="1" key="1">
    <citation type="submission" date="2013-05" db="EMBL/GenBank/DDBJ databases">
        <authorList>
            <person name="Yim A.K.Y."/>
            <person name="Chan T.F."/>
            <person name="Ji K.M."/>
            <person name="Liu X.Y."/>
            <person name="Zhou J.W."/>
            <person name="Li R.Q."/>
            <person name="Yang K.Y."/>
            <person name="Li J."/>
            <person name="Li M."/>
            <person name="Law P.T.W."/>
            <person name="Wu Y.L."/>
            <person name="Cai Z.L."/>
            <person name="Qin H."/>
            <person name="Bao Y."/>
            <person name="Leung R.K.K."/>
            <person name="Ng P.K.S."/>
            <person name="Zou J."/>
            <person name="Zhong X.J."/>
            <person name="Ran P.X."/>
            <person name="Zhong N.S."/>
            <person name="Liu Z.G."/>
            <person name="Tsui S.K.W."/>
        </authorList>
    </citation>
    <scope>NUCLEOTIDE SEQUENCE</scope>
    <source>
        <strain evidence="1">Derf</strain>
        <tissue evidence="1">Whole organism</tissue>
    </source>
</reference>
<dbReference type="EMBL" id="ASGP02000003">
    <property type="protein sequence ID" value="KAH9516219.1"/>
    <property type="molecule type" value="Genomic_DNA"/>
</dbReference>
<organism evidence="1 2">
    <name type="scientific">Dermatophagoides farinae</name>
    <name type="common">American house dust mite</name>
    <dbReference type="NCBI Taxonomy" id="6954"/>
    <lineage>
        <taxon>Eukaryota</taxon>
        <taxon>Metazoa</taxon>
        <taxon>Ecdysozoa</taxon>
        <taxon>Arthropoda</taxon>
        <taxon>Chelicerata</taxon>
        <taxon>Arachnida</taxon>
        <taxon>Acari</taxon>
        <taxon>Acariformes</taxon>
        <taxon>Sarcoptiformes</taxon>
        <taxon>Astigmata</taxon>
        <taxon>Psoroptidia</taxon>
        <taxon>Analgoidea</taxon>
        <taxon>Pyroglyphidae</taxon>
        <taxon>Dermatophagoidinae</taxon>
        <taxon>Dermatophagoides</taxon>
    </lineage>
</organism>
<name>A0A922HX00_DERFA</name>
<keyword evidence="2" id="KW-1185">Reference proteome</keyword>
<evidence type="ECO:0000313" key="1">
    <source>
        <dbReference type="EMBL" id="KAH9516219.1"/>
    </source>
</evidence>
<dbReference type="Proteomes" id="UP000790347">
    <property type="component" value="Unassembled WGS sequence"/>
</dbReference>
<dbReference type="AlphaFoldDB" id="A0A922HX00"/>
<comment type="caution">
    <text evidence="1">The sequence shown here is derived from an EMBL/GenBank/DDBJ whole genome shotgun (WGS) entry which is preliminary data.</text>
</comment>
<reference evidence="1" key="2">
    <citation type="journal article" date="2022" name="Res Sq">
        <title>Comparative Genomics Reveals Insights into the Divergent Evolution of Astigmatic Mites and Household Pest Adaptations.</title>
        <authorList>
            <person name="Xiong Q."/>
            <person name="Wan A.T.-Y."/>
            <person name="Liu X.-Y."/>
            <person name="Fung C.S.-H."/>
            <person name="Xiao X."/>
            <person name="Malainual N."/>
            <person name="Hou J."/>
            <person name="Wang L."/>
            <person name="Wang M."/>
            <person name="Yang K."/>
            <person name="Cui Y."/>
            <person name="Leung E."/>
            <person name="Nong W."/>
            <person name="Shin S.-K."/>
            <person name="Au S."/>
            <person name="Jeong K.Y."/>
            <person name="Chew F.T."/>
            <person name="Hui J."/>
            <person name="Leung T.F."/>
            <person name="Tungtrongchitr A."/>
            <person name="Zhong N."/>
            <person name="Liu Z."/>
            <person name="Tsui S."/>
        </authorList>
    </citation>
    <scope>NUCLEOTIDE SEQUENCE</scope>
    <source>
        <strain evidence="1">Derf</strain>
        <tissue evidence="1">Whole organism</tissue>
    </source>
</reference>
<evidence type="ECO:0000313" key="2">
    <source>
        <dbReference type="Proteomes" id="UP000790347"/>
    </source>
</evidence>
<sequence>MMIDTKSIYHCGCGIELLKHAAISIEKKNFLSHSSSSLLSKEIMMANNDYRIMNGLFWLKNAAIFMINYGQNESDSNDHSIRSPSQSIASEIEIDDQSFDDSTSEYYGVYAEKLESHRDDKLTLSNNSVSHLVDCSHDTVTNLYNDHAYAKRPCCYKCNCQRERKILSKQNRKLLRFQTLFETKWKQNQRRK</sequence>
<accession>A0A922HX00</accession>